<dbReference type="AlphaFoldDB" id="A0A8X6QL49"/>
<organism evidence="1 2">
    <name type="scientific">Nephila pilipes</name>
    <name type="common">Giant wood spider</name>
    <name type="synonym">Nephila maculata</name>
    <dbReference type="NCBI Taxonomy" id="299642"/>
    <lineage>
        <taxon>Eukaryota</taxon>
        <taxon>Metazoa</taxon>
        <taxon>Ecdysozoa</taxon>
        <taxon>Arthropoda</taxon>
        <taxon>Chelicerata</taxon>
        <taxon>Arachnida</taxon>
        <taxon>Araneae</taxon>
        <taxon>Araneomorphae</taxon>
        <taxon>Entelegynae</taxon>
        <taxon>Araneoidea</taxon>
        <taxon>Nephilidae</taxon>
        <taxon>Nephila</taxon>
    </lineage>
</organism>
<keyword evidence="2" id="KW-1185">Reference proteome</keyword>
<comment type="caution">
    <text evidence="1">The sequence shown here is derived from an EMBL/GenBank/DDBJ whole genome shotgun (WGS) entry which is preliminary data.</text>
</comment>
<name>A0A8X6QL49_NEPPI</name>
<gene>
    <name evidence="1" type="primary">AVEN_168191_1</name>
    <name evidence="1" type="ORF">NPIL_154331</name>
</gene>
<evidence type="ECO:0000313" key="1">
    <source>
        <dbReference type="EMBL" id="GFU24875.1"/>
    </source>
</evidence>
<sequence length="343" mass="31977">METLALKATLNNLLKMFAKVVLFCAALAAAQASLIAPVGLGAPVLAAGPLGYGKGLIASAPVIATVSSQKTAIDHIAPAAGIAVAAAPIALAGNGILGNGLAAHNGILSNGVIAGNGILANGVIAGNGILANGLAGHGIQAAPLAVGTGLLGASYGLGAGYGLGYGAAINAASTQKSVINHVAPVAPRVAVAAAPVAVASNGILANGLVAGHGIGAAPLAVGTGILGAPYGLAAGHGLGYGAAINAASTQKSVINHVAPVAPRVAVAAAPVAVASNGILANGLVGGYGIASNGVVAGNGILANGLVAGAPLGIAGHGIAAHPLSIGTRLHGSAVDLSLGKAIY</sequence>
<protein>
    <submittedName>
        <fullName evidence="1">Uncharacterized protein</fullName>
    </submittedName>
</protein>
<dbReference type="EMBL" id="BMAW01081517">
    <property type="protein sequence ID" value="GFU24875.1"/>
    <property type="molecule type" value="Genomic_DNA"/>
</dbReference>
<reference evidence="1" key="1">
    <citation type="submission" date="2020-08" db="EMBL/GenBank/DDBJ databases">
        <title>Multicomponent nature underlies the extraordinary mechanical properties of spider dragline silk.</title>
        <authorList>
            <person name="Kono N."/>
            <person name="Nakamura H."/>
            <person name="Mori M."/>
            <person name="Yoshida Y."/>
            <person name="Ohtoshi R."/>
            <person name="Malay A.D."/>
            <person name="Moran D.A.P."/>
            <person name="Tomita M."/>
            <person name="Numata K."/>
            <person name="Arakawa K."/>
        </authorList>
    </citation>
    <scope>NUCLEOTIDE SEQUENCE</scope>
</reference>
<dbReference type="Proteomes" id="UP000887013">
    <property type="component" value="Unassembled WGS sequence"/>
</dbReference>
<proteinExistence type="predicted"/>
<accession>A0A8X6QL49</accession>
<evidence type="ECO:0000313" key="2">
    <source>
        <dbReference type="Proteomes" id="UP000887013"/>
    </source>
</evidence>